<feature type="domain" description="Multidrug resistance protein MdtA-like barrel-sandwich hybrid" evidence="5">
    <location>
        <begin position="82"/>
        <end position="222"/>
    </location>
</feature>
<keyword evidence="3" id="KW-0813">Transport</keyword>
<dbReference type="InterPro" id="IPR058626">
    <property type="entry name" value="MdtA-like_b-barrel"/>
</dbReference>
<reference evidence="8 9" key="1">
    <citation type="submission" date="2019-09" db="EMBL/GenBank/DDBJ databases">
        <title>Taxonomy of Antarctic Massilia spp.: description of Massilia rubra sp. nov., Massilia aquatica sp. nov., Massilia mucilaginosa sp. nov., Massilia frigida sp. nov. isolated from streams, lakes and regoliths.</title>
        <authorList>
            <person name="Holochova P."/>
            <person name="Sedlacek I."/>
            <person name="Kralova S."/>
            <person name="Maslanova I."/>
            <person name="Busse H.-J."/>
            <person name="Stankova E."/>
            <person name="Vrbovska V."/>
            <person name="Kovarovic V."/>
            <person name="Bartak M."/>
            <person name="Svec P."/>
            <person name="Pantucek R."/>
        </authorList>
    </citation>
    <scope>NUCLEOTIDE SEQUENCE [LARGE SCALE GENOMIC DNA]</scope>
    <source>
        <strain evidence="8 9">CCM 8692</strain>
    </source>
</reference>
<accession>A0ABX0LN35</accession>
<sequence length="397" mass="41396">MKKKSIVIIVGLAVLVGAGAWLAGRDKQADAGERQGAAGEQSGKSDAKGGAQPPAIVNVVSPQRQDVPVVLQANASVTPVSTVDLHPQTTSTIRKVHIKEGQFVKAGELMFSLDDRSERANIDKARAQMARDAASAADLERQYKRSEELFAQKFIAQSAVDTLKSQLDSARALVGAGQAALQAEQVNASYSAIRAPMAGRVGAINVFPGSLVQLATSLTTITQLDPINIAFNVPESALGDLLAAQKNGAVMVDALAGPQAKALSGKLSFIDNAVDPLAGSIKVKALFDNKDASLWPGQYVSARVTVQTIKNAVVIPQAAIISNTRGTFVYVVDADHSAKQMPVVRLHAFGVNAAVSGLNGDEKVITEGKQNLRPGGKVRLADASAPKSDAKTAVAAQ</sequence>
<evidence type="ECO:0000259" key="7">
    <source>
        <dbReference type="Pfam" id="PF25967"/>
    </source>
</evidence>
<proteinExistence type="inferred from homology"/>
<dbReference type="Pfam" id="PF25917">
    <property type="entry name" value="BSH_RND"/>
    <property type="match status" value="1"/>
</dbReference>
<dbReference type="InterPro" id="IPR058625">
    <property type="entry name" value="MdtA-like_BSH"/>
</dbReference>
<gene>
    <name evidence="8" type="ORF">F0185_08595</name>
</gene>
<dbReference type="InterPro" id="IPR058627">
    <property type="entry name" value="MdtA-like_C"/>
</dbReference>
<dbReference type="InterPro" id="IPR006143">
    <property type="entry name" value="RND_pump_MFP"/>
</dbReference>
<keyword evidence="9" id="KW-1185">Reference proteome</keyword>
<evidence type="ECO:0000256" key="1">
    <source>
        <dbReference type="ARBA" id="ARBA00004236"/>
    </source>
</evidence>
<name>A0ABX0LN35_9BURK</name>
<evidence type="ECO:0000313" key="8">
    <source>
        <dbReference type="EMBL" id="NHZ33647.1"/>
    </source>
</evidence>
<evidence type="ECO:0000313" key="9">
    <source>
        <dbReference type="Proteomes" id="UP000785613"/>
    </source>
</evidence>
<feature type="domain" description="Multidrug resistance protein MdtA-like beta-barrel" evidence="6">
    <location>
        <begin position="226"/>
        <end position="307"/>
    </location>
</feature>
<evidence type="ECO:0000259" key="5">
    <source>
        <dbReference type="Pfam" id="PF25917"/>
    </source>
</evidence>
<dbReference type="PANTHER" id="PTHR30469:SF36">
    <property type="entry name" value="BLL3903 PROTEIN"/>
    <property type="match status" value="1"/>
</dbReference>
<comment type="similarity">
    <text evidence="2">Belongs to the membrane fusion protein (MFP) (TC 8.A.1) family.</text>
</comment>
<protein>
    <submittedName>
        <fullName evidence="8">Efflux RND transporter periplasmic adaptor subunit</fullName>
    </submittedName>
</protein>
<evidence type="ECO:0000256" key="4">
    <source>
        <dbReference type="SAM" id="MobiDB-lite"/>
    </source>
</evidence>
<evidence type="ECO:0000256" key="3">
    <source>
        <dbReference type="ARBA" id="ARBA00022448"/>
    </source>
</evidence>
<dbReference type="SUPFAM" id="SSF111369">
    <property type="entry name" value="HlyD-like secretion proteins"/>
    <property type="match status" value="1"/>
</dbReference>
<dbReference type="Pfam" id="PF25967">
    <property type="entry name" value="RND-MFP_C"/>
    <property type="match status" value="1"/>
</dbReference>
<dbReference type="RefSeq" id="WP_167223488.1">
    <property type="nucleotide sequence ID" value="NZ_VUYU01000005.1"/>
</dbReference>
<organism evidence="8 9">
    <name type="scientific">Massilia rubra</name>
    <dbReference type="NCBI Taxonomy" id="2607910"/>
    <lineage>
        <taxon>Bacteria</taxon>
        <taxon>Pseudomonadati</taxon>
        <taxon>Pseudomonadota</taxon>
        <taxon>Betaproteobacteria</taxon>
        <taxon>Burkholderiales</taxon>
        <taxon>Oxalobacteraceae</taxon>
        <taxon>Telluria group</taxon>
        <taxon>Massilia</taxon>
    </lineage>
</organism>
<dbReference type="Proteomes" id="UP000785613">
    <property type="component" value="Unassembled WGS sequence"/>
</dbReference>
<feature type="region of interest" description="Disordered" evidence="4">
    <location>
        <begin position="31"/>
        <end position="53"/>
    </location>
</feature>
<feature type="domain" description="Multidrug resistance protein MdtA-like C-terminal permuted SH3" evidence="7">
    <location>
        <begin position="311"/>
        <end position="370"/>
    </location>
</feature>
<dbReference type="Gene3D" id="2.40.30.170">
    <property type="match status" value="1"/>
</dbReference>
<dbReference type="Pfam" id="PF25944">
    <property type="entry name" value="Beta-barrel_RND"/>
    <property type="match status" value="1"/>
</dbReference>
<evidence type="ECO:0000259" key="6">
    <source>
        <dbReference type="Pfam" id="PF25944"/>
    </source>
</evidence>
<dbReference type="Gene3D" id="1.10.287.470">
    <property type="entry name" value="Helix hairpin bin"/>
    <property type="match status" value="1"/>
</dbReference>
<dbReference type="PANTHER" id="PTHR30469">
    <property type="entry name" value="MULTIDRUG RESISTANCE PROTEIN MDTA"/>
    <property type="match status" value="1"/>
</dbReference>
<comment type="subcellular location">
    <subcellularLocation>
        <location evidence="1">Cell membrane</location>
    </subcellularLocation>
</comment>
<dbReference type="NCBIfam" id="TIGR01730">
    <property type="entry name" value="RND_mfp"/>
    <property type="match status" value="1"/>
</dbReference>
<comment type="caution">
    <text evidence="8">The sequence shown here is derived from an EMBL/GenBank/DDBJ whole genome shotgun (WGS) entry which is preliminary data.</text>
</comment>
<evidence type="ECO:0000256" key="2">
    <source>
        <dbReference type="ARBA" id="ARBA00009477"/>
    </source>
</evidence>
<dbReference type="Gene3D" id="2.40.50.100">
    <property type="match status" value="1"/>
</dbReference>
<dbReference type="Gene3D" id="2.40.420.20">
    <property type="match status" value="1"/>
</dbReference>
<feature type="region of interest" description="Disordered" evidence="4">
    <location>
        <begin position="375"/>
        <end position="397"/>
    </location>
</feature>
<dbReference type="EMBL" id="VUYU01000005">
    <property type="protein sequence ID" value="NHZ33647.1"/>
    <property type="molecule type" value="Genomic_DNA"/>
</dbReference>